<keyword evidence="9 17" id="KW-1133">Transmembrane helix</keyword>
<keyword evidence="7 16" id="KW-0808">Transferase</keyword>
<dbReference type="Proteomes" id="UP001595886">
    <property type="component" value="Unassembled WGS sequence"/>
</dbReference>
<dbReference type="PANTHER" id="PTHR14269:SF62">
    <property type="entry name" value="CDP-DIACYLGLYCEROL--GLYCEROL-3-PHOSPHATE 3-PHOSPHATIDYLTRANSFERASE 1, CHLOROPLASTIC"/>
    <property type="match status" value="1"/>
</dbReference>
<comment type="similarity">
    <text evidence="3 16">Belongs to the CDP-alcohol phosphatidyltransferase class-I family.</text>
</comment>
<evidence type="ECO:0000256" key="17">
    <source>
        <dbReference type="SAM" id="Phobius"/>
    </source>
</evidence>
<protein>
    <recommendedName>
        <fullName evidence="5 15">CDP-diacylglycerol--glycerol-3-phosphate 3-phosphatidyltransferase</fullName>
        <ecNumber evidence="4 15">2.7.8.5</ecNumber>
    </recommendedName>
</protein>
<comment type="catalytic activity">
    <reaction evidence="14">
        <text>a CDP-1,2-diacyl-sn-glycerol + sn-glycerol 3-phosphate = a 1,2-diacyl-sn-glycero-3-phospho-(1'-sn-glycero-3'-phosphate) + CMP + H(+)</text>
        <dbReference type="Rhea" id="RHEA:12593"/>
        <dbReference type="ChEBI" id="CHEBI:15378"/>
        <dbReference type="ChEBI" id="CHEBI:57597"/>
        <dbReference type="ChEBI" id="CHEBI:58332"/>
        <dbReference type="ChEBI" id="CHEBI:60110"/>
        <dbReference type="ChEBI" id="CHEBI:60377"/>
        <dbReference type="EC" id="2.7.8.5"/>
    </reaction>
</comment>
<keyword evidence="13" id="KW-1208">Phospholipid metabolism</keyword>
<evidence type="ECO:0000256" key="9">
    <source>
        <dbReference type="ARBA" id="ARBA00022989"/>
    </source>
</evidence>
<sequence length="194" mass="21476">MDDAAPPSPKITIPTALTLFRIALLPVMVLVFYAPFRGSNIAAAVIFVFAALTDWLDGWIARRYDMMSAFGAFLDPVADKLMVAVTLFLLVQDNPQPLLAVTAAVIVGREISISALREWMAEIGQRATVRVATIGKIKTVMQVVAIVVLLHQRDFQELRYYRIGEGLLVIAAILTIWSGLKYVRAAWPILRGHQ</sequence>
<dbReference type="PANTHER" id="PTHR14269">
    <property type="entry name" value="CDP-DIACYLGLYCEROL--GLYCEROL-3-PHOSPHATE 3-PHOSPHATIDYLTRANSFERASE-RELATED"/>
    <property type="match status" value="1"/>
</dbReference>
<proteinExistence type="inferred from homology"/>
<dbReference type="Pfam" id="PF01066">
    <property type="entry name" value="CDP-OH_P_transf"/>
    <property type="match status" value="1"/>
</dbReference>
<evidence type="ECO:0000256" key="14">
    <source>
        <dbReference type="ARBA" id="ARBA00048586"/>
    </source>
</evidence>
<keyword evidence="12" id="KW-0594">Phospholipid biosynthesis</keyword>
<comment type="pathway">
    <text evidence="2">Phospholipid metabolism; phosphatidylglycerol biosynthesis; phosphatidylglycerol from CDP-diacylglycerol: step 1/2.</text>
</comment>
<evidence type="ECO:0000256" key="7">
    <source>
        <dbReference type="ARBA" id="ARBA00022679"/>
    </source>
</evidence>
<reference evidence="19" key="1">
    <citation type="journal article" date="2019" name="Int. J. Syst. Evol. Microbiol.">
        <title>The Global Catalogue of Microorganisms (GCM) 10K type strain sequencing project: providing services to taxonomists for standard genome sequencing and annotation.</title>
        <authorList>
            <consortium name="The Broad Institute Genomics Platform"/>
            <consortium name="The Broad Institute Genome Sequencing Center for Infectious Disease"/>
            <person name="Wu L."/>
            <person name="Ma J."/>
        </authorList>
    </citation>
    <scope>NUCLEOTIDE SEQUENCE [LARGE SCALE GENOMIC DNA]</scope>
    <source>
        <strain evidence="19">CCUG 30340</strain>
    </source>
</reference>
<evidence type="ECO:0000256" key="12">
    <source>
        <dbReference type="ARBA" id="ARBA00023209"/>
    </source>
</evidence>
<feature type="transmembrane region" description="Helical" evidence="17">
    <location>
        <begin position="12"/>
        <end position="35"/>
    </location>
</feature>
<evidence type="ECO:0000256" key="1">
    <source>
        <dbReference type="ARBA" id="ARBA00004141"/>
    </source>
</evidence>
<dbReference type="GO" id="GO:0008444">
    <property type="term" value="F:CDP-diacylglycerol-glycerol-3-phosphate 3-phosphatidyltransferase activity"/>
    <property type="evidence" value="ECO:0007669"/>
    <property type="project" value="UniProtKB-EC"/>
</dbReference>
<dbReference type="RefSeq" id="WP_380021434.1">
    <property type="nucleotide sequence ID" value="NZ_JBHSHD010000010.1"/>
</dbReference>
<keyword evidence="19" id="KW-1185">Reference proteome</keyword>
<organism evidence="18 19">
    <name type="scientific">Dokdonella ginsengisoli</name>
    <dbReference type="NCBI Taxonomy" id="363846"/>
    <lineage>
        <taxon>Bacteria</taxon>
        <taxon>Pseudomonadati</taxon>
        <taxon>Pseudomonadota</taxon>
        <taxon>Gammaproteobacteria</taxon>
        <taxon>Lysobacterales</taxon>
        <taxon>Rhodanobacteraceae</taxon>
        <taxon>Dokdonella</taxon>
    </lineage>
</organism>
<evidence type="ECO:0000256" key="16">
    <source>
        <dbReference type="RuleBase" id="RU003750"/>
    </source>
</evidence>
<dbReference type="InterPro" id="IPR050324">
    <property type="entry name" value="CDP-alcohol_PTase-I"/>
</dbReference>
<gene>
    <name evidence="18" type="primary">pgsA</name>
    <name evidence="18" type="ORF">ACFO6Q_12490</name>
</gene>
<keyword evidence="6" id="KW-0444">Lipid biosynthesis</keyword>
<dbReference type="InterPro" id="IPR043130">
    <property type="entry name" value="CDP-OH_PTrfase_TM_dom"/>
</dbReference>
<evidence type="ECO:0000256" key="10">
    <source>
        <dbReference type="ARBA" id="ARBA00023098"/>
    </source>
</evidence>
<evidence type="ECO:0000256" key="3">
    <source>
        <dbReference type="ARBA" id="ARBA00010441"/>
    </source>
</evidence>
<evidence type="ECO:0000313" key="18">
    <source>
        <dbReference type="EMBL" id="MFC4821148.1"/>
    </source>
</evidence>
<evidence type="ECO:0000256" key="5">
    <source>
        <dbReference type="ARBA" id="ARBA00014944"/>
    </source>
</evidence>
<keyword evidence="8 17" id="KW-0812">Transmembrane</keyword>
<keyword evidence="10" id="KW-0443">Lipid metabolism</keyword>
<evidence type="ECO:0000256" key="6">
    <source>
        <dbReference type="ARBA" id="ARBA00022516"/>
    </source>
</evidence>
<dbReference type="InterPro" id="IPR000462">
    <property type="entry name" value="CDP-OH_P_trans"/>
</dbReference>
<dbReference type="InterPro" id="IPR048254">
    <property type="entry name" value="CDP_ALCOHOL_P_TRANSF_CS"/>
</dbReference>
<dbReference type="PIRSF" id="PIRSF000847">
    <property type="entry name" value="Phos_ph_gly_syn"/>
    <property type="match status" value="1"/>
</dbReference>
<evidence type="ECO:0000256" key="4">
    <source>
        <dbReference type="ARBA" id="ARBA00013170"/>
    </source>
</evidence>
<dbReference type="InterPro" id="IPR004570">
    <property type="entry name" value="Phosphatidylglycerol_P_synth"/>
</dbReference>
<comment type="subcellular location">
    <subcellularLocation>
        <location evidence="1">Membrane</location>
        <topology evidence="1">Multi-pass membrane protein</topology>
    </subcellularLocation>
</comment>
<name>A0ABV9QUU3_9GAMM</name>
<accession>A0ABV9QUU3</accession>
<evidence type="ECO:0000313" key="19">
    <source>
        <dbReference type="Proteomes" id="UP001595886"/>
    </source>
</evidence>
<dbReference type="PROSITE" id="PS00379">
    <property type="entry name" value="CDP_ALCOHOL_P_TRANSF"/>
    <property type="match status" value="1"/>
</dbReference>
<evidence type="ECO:0000256" key="13">
    <source>
        <dbReference type="ARBA" id="ARBA00023264"/>
    </source>
</evidence>
<evidence type="ECO:0000256" key="2">
    <source>
        <dbReference type="ARBA" id="ARBA00005042"/>
    </source>
</evidence>
<evidence type="ECO:0000256" key="11">
    <source>
        <dbReference type="ARBA" id="ARBA00023136"/>
    </source>
</evidence>
<comment type="caution">
    <text evidence="18">The sequence shown here is derived from an EMBL/GenBank/DDBJ whole genome shotgun (WGS) entry which is preliminary data.</text>
</comment>
<dbReference type="EC" id="2.7.8.5" evidence="4 15"/>
<feature type="transmembrane region" description="Helical" evidence="17">
    <location>
        <begin position="41"/>
        <end position="60"/>
    </location>
</feature>
<dbReference type="Gene3D" id="1.20.120.1760">
    <property type="match status" value="1"/>
</dbReference>
<dbReference type="EMBL" id="JBHSHD010000010">
    <property type="protein sequence ID" value="MFC4821148.1"/>
    <property type="molecule type" value="Genomic_DNA"/>
</dbReference>
<feature type="transmembrane region" description="Helical" evidence="17">
    <location>
        <begin position="128"/>
        <end position="151"/>
    </location>
</feature>
<evidence type="ECO:0000256" key="15">
    <source>
        <dbReference type="NCBIfam" id="TIGR00560"/>
    </source>
</evidence>
<dbReference type="NCBIfam" id="TIGR00560">
    <property type="entry name" value="pgsA"/>
    <property type="match status" value="1"/>
</dbReference>
<evidence type="ECO:0000256" key="8">
    <source>
        <dbReference type="ARBA" id="ARBA00022692"/>
    </source>
</evidence>
<feature type="transmembrane region" description="Helical" evidence="17">
    <location>
        <begin position="163"/>
        <end position="183"/>
    </location>
</feature>
<keyword evidence="11 17" id="KW-0472">Membrane</keyword>